<comment type="caution">
    <text evidence="9">The sequence shown here is derived from an EMBL/GenBank/DDBJ whole genome shotgun (WGS) entry which is preliminary data.</text>
</comment>
<feature type="transmembrane region" description="Helical" evidence="7">
    <location>
        <begin position="7"/>
        <end position="26"/>
    </location>
</feature>
<evidence type="ECO:0000256" key="7">
    <source>
        <dbReference type="SAM" id="Phobius"/>
    </source>
</evidence>
<dbReference type="PROSITE" id="PS50850">
    <property type="entry name" value="MFS"/>
    <property type="match status" value="1"/>
</dbReference>
<feature type="transmembrane region" description="Helical" evidence="7">
    <location>
        <begin position="139"/>
        <end position="161"/>
    </location>
</feature>
<feature type="transmembrane region" description="Helical" evidence="7">
    <location>
        <begin position="267"/>
        <end position="292"/>
    </location>
</feature>
<dbReference type="PANTHER" id="PTHR42718">
    <property type="entry name" value="MAJOR FACILITATOR SUPERFAMILY MULTIDRUG TRANSPORTER MFSC"/>
    <property type="match status" value="1"/>
</dbReference>
<feature type="transmembrane region" description="Helical" evidence="7">
    <location>
        <begin position="106"/>
        <end position="127"/>
    </location>
</feature>
<organism evidence="9 10">
    <name type="scientific">Branchiibius cervicis</name>
    <dbReference type="NCBI Taxonomy" id="908252"/>
    <lineage>
        <taxon>Bacteria</taxon>
        <taxon>Bacillati</taxon>
        <taxon>Actinomycetota</taxon>
        <taxon>Actinomycetes</taxon>
        <taxon>Micrococcales</taxon>
        <taxon>Dermacoccaceae</taxon>
        <taxon>Branchiibius</taxon>
    </lineage>
</organism>
<feature type="domain" description="Major facilitator superfamily (MFS) profile" evidence="8">
    <location>
        <begin position="11"/>
        <end position="474"/>
    </location>
</feature>
<feature type="transmembrane region" description="Helical" evidence="7">
    <location>
        <begin position="298"/>
        <end position="318"/>
    </location>
</feature>
<dbReference type="Proteomes" id="UP001596356">
    <property type="component" value="Unassembled WGS sequence"/>
</dbReference>
<evidence type="ECO:0000256" key="3">
    <source>
        <dbReference type="ARBA" id="ARBA00022692"/>
    </source>
</evidence>
<name>A0ABW2AVY0_9MICO</name>
<feature type="transmembrane region" description="Helical" evidence="7">
    <location>
        <begin position="46"/>
        <end position="66"/>
    </location>
</feature>
<dbReference type="PANTHER" id="PTHR42718:SF9">
    <property type="entry name" value="MAJOR FACILITATOR SUPERFAMILY MULTIDRUG TRANSPORTER MFSC"/>
    <property type="match status" value="1"/>
</dbReference>
<keyword evidence="2" id="KW-0813">Transport</keyword>
<feature type="transmembrane region" description="Helical" evidence="7">
    <location>
        <begin position="450"/>
        <end position="468"/>
    </location>
</feature>
<dbReference type="InterPro" id="IPR036259">
    <property type="entry name" value="MFS_trans_sf"/>
</dbReference>
<sequence>MPEDVGYAWRALSVVGLASILTSLNASALNTALPAISAHFHASASATSWVLLSYLLVGTASTLAWGRCADLFGRRTMYLVGLALYTGASLALGFAPSIQILLVARVVQAAASAMLLTNSAAIVSAAFPPRLLSTGMGIYLSSFSLAALVGPTVGGALVTVWGWQWVFWFNVPVGLACLIWGFVVLRRTPGADGPRSLDLRGNALFAAAIVGLLLALSEVGLAGWNSPVVLIGLAVFVVLMPAFVVLERRIASPVLDLQLLTDRTFAIGNAAAFLNVLARSSVVLVVALYFQAVRGDTALHAGIAVLPLSGAVVVGSLSIGRLSRRFSPRVIAAGGSAVATVGLLLLLVTVGPHVDYALMLPGILLVGLGSGMFMPANVTAILDGTPPDRLGASNAVRLVLQNTAMVMGSAVSLTLLAAPLPAAQRAAVFTGGLTGVDPHTAAALVRGYRATYVFMVIVSLAGTALSILSSRRSPAEETDAASAAPDVREGTPCGVPTQ</sequence>
<keyword evidence="3 7" id="KW-0812">Transmembrane</keyword>
<dbReference type="EMBL" id="JBHSWJ010000002">
    <property type="protein sequence ID" value="MFC6715090.1"/>
    <property type="molecule type" value="Genomic_DNA"/>
</dbReference>
<evidence type="ECO:0000256" key="5">
    <source>
        <dbReference type="ARBA" id="ARBA00023136"/>
    </source>
</evidence>
<dbReference type="Pfam" id="PF07690">
    <property type="entry name" value="MFS_1"/>
    <property type="match status" value="1"/>
</dbReference>
<feature type="region of interest" description="Disordered" evidence="6">
    <location>
        <begin position="475"/>
        <end position="498"/>
    </location>
</feature>
<evidence type="ECO:0000313" key="9">
    <source>
        <dbReference type="EMBL" id="MFC6715090.1"/>
    </source>
</evidence>
<evidence type="ECO:0000313" key="10">
    <source>
        <dbReference type="Proteomes" id="UP001596356"/>
    </source>
</evidence>
<evidence type="ECO:0000256" key="2">
    <source>
        <dbReference type="ARBA" id="ARBA00022448"/>
    </source>
</evidence>
<dbReference type="InterPro" id="IPR020846">
    <property type="entry name" value="MFS_dom"/>
</dbReference>
<dbReference type="Gene3D" id="1.20.1250.20">
    <property type="entry name" value="MFS general substrate transporter like domains"/>
    <property type="match status" value="1"/>
</dbReference>
<feature type="transmembrane region" description="Helical" evidence="7">
    <location>
        <begin position="330"/>
        <end position="350"/>
    </location>
</feature>
<feature type="transmembrane region" description="Helical" evidence="7">
    <location>
        <begin position="197"/>
        <end position="216"/>
    </location>
</feature>
<keyword evidence="5 7" id="KW-0472">Membrane</keyword>
<dbReference type="CDD" id="cd17321">
    <property type="entry name" value="MFS_MMR_MDR_like"/>
    <property type="match status" value="1"/>
</dbReference>
<evidence type="ECO:0000256" key="6">
    <source>
        <dbReference type="SAM" id="MobiDB-lite"/>
    </source>
</evidence>
<dbReference type="Gene3D" id="1.20.1720.10">
    <property type="entry name" value="Multidrug resistance protein D"/>
    <property type="match status" value="1"/>
</dbReference>
<dbReference type="InterPro" id="IPR011701">
    <property type="entry name" value="MFS"/>
</dbReference>
<feature type="transmembrane region" description="Helical" evidence="7">
    <location>
        <begin position="356"/>
        <end position="378"/>
    </location>
</feature>
<keyword evidence="4 7" id="KW-1133">Transmembrane helix</keyword>
<evidence type="ECO:0000259" key="8">
    <source>
        <dbReference type="PROSITE" id="PS50850"/>
    </source>
</evidence>
<evidence type="ECO:0000256" key="4">
    <source>
        <dbReference type="ARBA" id="ARBA00022989"/>
    </source>
</evidence>
<gene>
    <name evidence="9" type="ORF">ACFQBT_15260</name>
</gene>
<dbReference type="SUPFAM" id="SSF103473">
    <property type="entry name" value="MFS general substrate transporter"/>
    <property type="match status" value="2"/>
</dbReference>
<feature type="transmembrane region" description="Helical" evidence="7">
    <location>
        <begin position="78"/>
        <end position="100"/>
    </location>
</feature>
<evidence type="ECO:0000256" key="1">
    <source>
        <dbReference type="ARBA" id="ARBA00004651"/>
    </source>
</evidence>
<accession>A0ABW2AVY0</accession>
<proteinExistence type="predicted"/>
<feature type="transmembrane region" description="Helical" evidence="7">
    <location>
        <begin position="399"/>
        <end position="420"/>
    </location>
</feature>
<comment type="subcellular location">
    <subcellularLocation>
        <location evidence="1">Cell membrane</location>
        <topology evidence="1">Multi-pass membrane protein</topology>
    </subcellularLocation>
</comment>
<feature type="transmembrane region" description="Helical" evidence="7">
    <location>
        <begin position="228"/>
        <end position="246"/>
    </location>
</feature>
<feature type="transmembrane region" description="Helical" evidence="7">
    <location>
        <begin position="167"/>
        <end position="185"/>
    </location>
</feature>
<reference evidence="10" key="1">
    <citation type="journal article" date="2019" name="Int. J. Syst. Evol. Microbiol.">
        <title>The Global Catalogue of Microorganisms (GCM) 10K type strain sequencing project: providing services to taxonomists for standard genome sequencing and annotation.</title>
        <authorList>
            <consortium name="The Broad Institute Genomics Platform"/>
            <consortium name="The Broad Institute Genome Sequencing Center for Infectious Disease"/>
            <person name="Wu L."/>
            <person name="Ma J."/>
        </authorList>
    </citation>
    <scope>NUCLEOTIDE SEQUENCE [LARGE SCALE GENOMIC DNA]</scope>
    <source>
        <strain evidence="10">NBRC 106593</strain>
    </source>
</reference>
<keyword evidence="10" id="KW-1185">Reference proteome</keyword>
<protein>
    <submittedName>
        <fullName evidence="9">MFS transporter</fullName>
    </submittedName>
</protein>
<dbReference type="RefSeq" id="WP_377823935.1">
    <property type="nucleotide sequence ID" value="NZ_JBHSWJ010000002.1"/>
</dbReference>